<evidence type="ECO:0000313" key="3">
    <source>
        <dbReference type="Proteomes" id="UP000027138"/>
    </source>
</evidence>
<feature type="region of interest" description="Disordered" evidence="1">
    <location>
        <begin position="159"/>
        <end position="178"/>
    </location>
</feature>
<gene>
    <name evidence="2" type="ORF">JCGZ_11189</name>
</gene>
<dbReference type="AlphaFoldDB" id="A0A067KFD7"/>
<protein>
    <submittedName>
        <fullName evidence="2">Uncharacterized protein</fullName>
    </submittedName>
</protein>
<proteinExistence type="predicted"/>
<evidence type="ECO:0000313" key="2">
    <source>
        <dbReference type="EMBL" id="KDP34827.1"/>
    </source>
</evidence>
<organism evidence="2 3">
    <name type="scientific">Jatropha curcas</name>
    <name type="common">Barbados nut</name>
    <dbReference type="NCBI Taxonomy" id="180498"/>
    <lineage>
        <taxon>Eukaryota</taxon>
        <taxon>Viridiplantae</taxon>
        <taxon>Streptophyta</taxon>
        <taxon>Embryophyta</taxon>
        <taxon>Tracheophyta</taxon>
        <taxon>Spermatophyta</taxon>
        <taxon>Magnoliopsida</taxon>
        <taxon>eudicotyledons</taxon>
        <taxon>Gunneridae</taxon>
        <taxon>Pentapetalae</taxon>
        <taxon>rosids</taxon>
        <taxon>fabids</taxon>
        <taxon>Malpighiales</taxon>
        <taxon>Euphorbiaceae</taxon>
        <taxon>Crotonoideae</taxon>
        <taxon>Jatropheae</taxon>
        <taxon>Jatropha</taxon>
    </lineage>
</organism>
<keyword evidence="3" id="KW-1185">Reference proteome</keyword>
<reference evidence="2 3" key="1">
    <citation type="journal article" date="2014" name="PLoS ONE">
        <title>Global Analysis of Gene Expression Profiles in Physic Nut (Jatropha curcas L.) Seedlings Exposed to Salt Stress.</title>
        <authorList>
            <person name="Zhang L."/>
            <person name="Zhang C."/>
            <person name="Wu P."/>
            <person name="Chen Y."/>
            <person name="Li M."/>
            <person name="Jiang H."/>
            <person name="Wu G."/>
        </authorList>
    </citation>
    <scope>NUCLEOTIDE SEQUENCE [LARGE SCALE GENOMIC DNA]</scope>
    <source>
        <strain evidence="3">cv. GZQX0401</strain>
        <tissue evidence="2">Young leaves</tissue>
    </source>
</reference>
<name>A0A067KFD7_JATCU</name>
<sequence>MARGRGLIQTCSAVVRVEVVSEDAVHLGEEGLSLLFFLLIRVHLGLHLLLSLTCRHHFLLFLPLLPIFWTSRVFTSFTFTYCTRLENEPTPMEVFTYTHTKDHDGNTFVNRCALGVNHLTLLEPPHDHSVEEISALWARVDVQEQQLAELRAHVMRMSDQHSASTSSSNPPPATNPHVSIALHQPLSSLLIPILQTIPWSLLPTLRHIQRIFLPTLRQWIVQRTDLINLISNLFSFP</sequence>
<accession>A0A067KFD7</accession>
<dbReference type="EMBL" id="KK914503">
    <property type="protein sequence ID" value="KDP34827.1"/>
    <property type="molecule type" value="Genomic_DNA"/>
</dbReference>
<dbReference type="Proteomes" id="UP000027138">
    <property type="component" value="Unassembled WGS sequence"/>
</dbReference>
<evidence type="ECO:0000256" key="1">
    <source>
        <dbReference type="SAM" id="MobiDB-lite"/>
    </source>
</evidence>